<reference evidence="2" key="1">
    <citation type="submission" date="2022-06" db="EMBL/GenBank/DDBJ databases">
        <title>Aquibacillus sp. a new bacterium isolated from soil saline samples.</title>
        <authorList>
            <person name="Galisteo C."/>
            <person name="De La Haba R."/>
            <person name="Sanchez-Porro C."/>
            <person name="Ventosa A."/>
        </authorList>
    </citation>
    <scope>NUCLEOTIDE SEQUENCE</scope>
    <source>
        <strain evidence="2">JCM 12387</strain>
    </source>
</reference>
<dbReference type="PANTHER" id="PTHR42850">
    <property type="entry name" value="METALLOPHOSPHOESTERASE"/>
    <property type="match status" value="1"/>
</dbReference>
<dbReference type="GO" id="GO:0016791">
    <property type="term" value="F:phosphatase activity"/>
    <property type="evidence" value="ECO:0007669"/>
    <property type="project" value="TreeGrafter"/>
</dbReference>
<organism evidence="2 3">
    <name type="scientific">Aquibacillus koreensis</name>
    <dbReference type="NCBI Taxonomy" id="279446"/>
    <lineage>
        <taxon>Bacteria</taxon>
        <taxon>Bacillati</taxon>
        <taxon>Bacillota</taxon>
        <taxon>Bacilli</taxon>
        <taxon>Bacillales</taxon>
        <taxon>Bacillaceae</taxon>
        <taxon>Aquibacillus</taxon>
    </lineage>
</organism>
<dbReference type="InterPro" id="IPR004843">
    <property type="entry name" value="Calcineurin-like_PHP"/>
</dbReference>
<dbReference type="SUPFAM" id="SSF56300">
    <property type="entry name" value="Metallo-dependent phosphatases"/>
    <property type="match status" value="1"/>
</dbReference>
<sequence>MEKIKQLSIPSNARIIVTSDIHGEIDLLKSLLKKVNFNEHDHLIINGDLCEKGSNSKEVIRYVMELTKSNPQVHVTEGNCEALIEELMNENPKLINYLCARKHSVFNEWLAEQNYTVHEDASIQQVKEIIISNYAEEIKWLTALPTAIELDQYIVVHAGLEKLNNWQETERETALTIPSFLEKEHLSDKYVIVGHWPVVNYAVDLPCHNPIIDHKKKVISIDGGNVIKSDGQLNAFIIERLEGEDRFTHTYVDYLPIRKVREDFMADPEMVGTISYPNFEVTPMEKRQHFTLCKYENYNHIIYVKNEYLYKNDAGIDMVSGGISCSQLSVNKGDTVSVFDATCSGYTLVKKDGVVGWIASDILE</sequence>
<proteinExistence type="predicted"/>
<evidence type="ECO:0000313" key="3">
    <source>
        <dbReference type="Proteomes" id="UP001145072"/>
    </source>
</evidence>
<dbReference type="Gene3D" id="3.60.21.10">
    <property type="match status" value="1"/>
</dbReference>
<dbReference type="EMBL" id="JAMQJZ010000012">
    <property type="protein sequence ID" value="MDC3421613.1"/>
    <property type="molecule type" value="Genomic_DNA"/>
</dbReference>
<dbReference type="GO" id="GO:0008803">
    <property type="term" value="F:bis(5'-nucleosyl)-tetraphosphatase (symmetrical) activity"/>
    <property type="evidence" value="ECO:0007669"/>
    <property type="project" value="TreeGrafter"/>
</dbReference>
<dbReference type="RefSeq" id="WP_259870851.1">
    <property type="nucleotide sequence ID" value="NZ_JAMQJZ010000012.1"/>
</dbReference>
<dbReference type="GO" id="GO:0005737">
    <property type="term" value="C:cytoplasm"/>
    <property type="evidence" value="ECO:0007669"/>
    <property type="project" value="TreeGrafter"/>
</dbReference>
<accession>A0A9X4AKP6</accession>
<dbReference type="Proteomes" id="UP001145072">
    <property type="component" value="Unassembled WGS sequence"/>
</dbReference>
<name>A0A9X4AKP6_9BACI</name>
<feature type="domain" description="Calcineurin-like phosphoesterase" evidence="1">
    <location>
        <begin position="14"/>
        <end position="199"/>
    </location>
</feature>
<dbReference type="InterPro" id="IPR050126">
    <property type="entry name" value="Ap4A_hydrolase"/>
</dbReference>
<evidence type="ECO:0000313" key="2">
    <source>
        <dbReference type="EMBL" id="MDC3421613.1"/>
    </source>
</evidence>
<comment type="caution">
    <text evidence="2">The sequence shown here is derived from an EMBL/GenBank/DDBJ whole genome shotgun (WGS) entry which is preliminary data.</text>
</comment>
<evidence type="ECO:0000259" key="1">
    <source>
        <dbReference type="Pfam" id="PF00149"/>
    </source>
</evidence>
<protein>
    <submittedName>
        <fullName evidence="2">Metallophosphoesterase</fullName>
    </submittedName>
</protein>
<dbReference type="PANTHER" id="PTHR42850:SF4">
    <property type="entry name" value="ZINC-DEPENDENT ENDOPOLYPHOSPHATASE"/>
    <property type="match status" value="1"/>
</dbReference>
<dbReference type="AlphaFoldDB" id="A0A9X4AKP6"/>
<dbReference type="GO" id="GO:0110154">
    <property type="term" value="P:RNA decapping"/>
    <property type="evidence" value="ECO:0007669"/>
    <property type="project" value="TreeGrafter"/>
</dbReference>
<gene>
    <name evidence="2" type="ORF">NC661_14665</name>
</gene>
<keyword evidence="3" id="KW-1185">Reference proteome</keyword>
<dbReference type="InterPro" id="IPR029052">
    <property type="entry name" value="Metallo-depent_PP-like"/>
</dbReference>
<dbReference type="Pfam" id="PF00149">
    <property type="entry name" value="Metallophos"/>
    <property type="match status" value="1"/>
</dbReference>